<gene>
    <name evidence="4" type="ORF">AKG39_05385</name>
</gene>
<dbReference type="STRING" id="52689.AKG39_05385"/>
<protein>
    <recommendedName>
        <fullName evidence="3">HTH tetR-type domain-containing protein</fullName>
    </recommendedName>
</protein>
<dbReference type="PATRIC" id="fig|52689.4.peg.161"/>
<feature type="DNA-binding region" description="H-T-H motif" evidence="2">
    <location>
        <begin position="28"/>
        <end position="47"/>
    </location>
</feature>
<dbReference type="RefSeq" id="WP_050739345.1">
    <property type="nucleotide sequence ID" value="NZ_LGYO01000011.1"/>
</dbReference>
<dbReference type="Gene3D" id="1.10.357.10">
    <property type="entry name" value="Tetracycline Repressor, domain 2"/>
    <property type="match status" value="1"/>
</dbReference>
<proteinExistence type="predicted"/>
<evidence type="ECO:0000313" key="4">
    <source>
        <dbReference type="EMBL" id="KNZ42588.1"/>
    </source>
</evidence>
<evidence type="ECO:0000259" key="3">
    <source>
        <dbReference type="PROSITE" id="PS50977"/>
    </source>
</evidence>
<dbReference type="InterPro" id="IPR001647">
    <property type="entry name" value="HTH_TetR"/>
</dbReference>
<dbReference type="InterPro" id="IPR050624">
    <property type="entry name" value="HTH-type_Tx_Regulator"/>
</dbReference>
<dbReference type="OrthoDB" id="9810250at2"/>
<dbReference type="Pfam" id="PF14278">
    <property type="entry name" value="TetR_C_8"/>
    <property type="match status" value="1"/>
</dbReference>
<keyword evidence="1 2" id="KW-0238">DNA-binding</keyword>
<dbReference type="AlphaFoldDB" id="A0A0L6U237"/>
<evidence type="ECO:0000256" key="2">
    <source>
        <dbReference type="PROSITE-ProRule" id="PRU00335"/>
    </source>
</evidence>
<organism evidence="4 5">
    <name type="scientific">Acetobacterium bakii</name>
    <dbReference type="NCBI Taxonomy" id="52689"/>
    <lineage>
        <taxon>Bacteria</taxon>
        <taxon>Bacillati</taxon>
        <taxon>Bacillota</taxon>
        <taxon>Clostridia</taxon>
        <taxon>Eubacteriales</taxon>
        <taxon>Eubacteriaceae</taxon>
        <taxon>Acetobacterium</taxon>
    </lineage>
</organism>
<sequence length="199" mass="23149">MSESLITKKAIAKGFKDLLKNKSFEKITIKEITAQCGLNRQTFYYHFQDKYDLINWIVYQEAVLVITKDLTIDNWDLKVLELLSIMKKDADFYQTTLNDIDGTEFQNYLFSATKEIFTEMIEHLTRHSKMNPEIIQAMNPAKETFTAEFLSYGVVGMIIGWAQNGMKMTPDEITKNIKEIINGVRVFAVTRYFKELSKL</sequence>
<name>A0A0L6U237_9FIRM</name>
<dbReference type="PANTHER" id="PTHR43479:SF7">
    <property type="entry name" value="TETR-FAMILY TRANSCRIPTIONAL REGULATOR"/>
    <property type="match status" value="1"/>
</dbReference>
<dbReference type="InterPro" id="IPR009057">
    <property type="entry name" value="Homeodomain-like_sf"/>
</dbReference>
<dbReference type="SUPFAM" id="SSF46689">
    <property type="entry name" value="Homeodomain-like"/>
    <property type="match status" value="1"/>
</dbReference>
<dbReference type="Pfam" id="PF00440">
    <property type="entry name" value="TetR_N"/>
    <property type="match status" value="1"/>
</dbReference>
<dbReference type="GO" id="GO:0003677">
    <property type="term" value="F:DNA binding"/>
    <property type="evidence" value="ECO:0007669"/>
    <property type="project" value="UniProtKB-UniRule"/>
</dbReference>
<dbReference type="Proteomes" id="UP000036873">
    <property type="component" value="Unassembled WGS sequence"/>
</dbReference>
<reference evidence="5" key="1">
    <citation type="submission" date="2015-07" db="EMBL/GenBank/DDBJ databases">
        <title>Draft genome sequence of Acetobacterium bakii DSM 8293, a potential psychrophilic chemical producer through syngas fermentation.</title>
        <authorList>
            <person name="Song Y."/>
            <person name="Hwang S."/>
            <person name="Cho B.-K."/>
        </authorList>
    </citation>
    <scope>NUCLEOTIDE SEQUENCE [LARGE SCALE GENOMIC DNA]</scope>
    <source>
        <strain evidence="5">DSM 8239</strain>
    </source>
</reference>
<dbReference type="PROSITE" id="PS50977">
    <property type="entry name" value="HTH_TETR_2"/>
    <property type="match status" value="1"/>
</dbReference>
<evidence type="ECO:0000313" key="5">
    <source>
        <dbReference type="Proteomes" id="UP000036873"/>
    </source>
</evidence>
<dbReference type="InterPro" id="IPR039532">
    <property type="entry name" value="TetR_C_Firmicutes"/>
</dbReference>
<dbReference type="PANTHER" id="PTHR43479">
    <property type="entry name" value="ACREF/ENVCD OPERON REPRESSOR-RELATED"/>
    <property type="match status" value="1"/>
</dbReference>
<evidence type="ECO:0000256" key="1">
    <source>
        <dbReference type="ARBA" id="ARBA00023125"/>
    </source>
</evidence>
<feature type="domain" description="HTH tetR-type" evidence="3">
    <location>
        <begin position="5"/>
        <end position="65"/>
    </location>
</feature>
<comment type="caution">
    <text evidence="4">The sequence shown here is derived from an EMBL/GenBank/DDBJ whole genome shotgun (WGS) entry which is preliminary data.</text>
</comment>
<keyword evidence="5" id="KW-1185">Reference proteome</keyword>
<dbReference type="EMBL" id="LGYO01000011">
    <property type="protein sequence ID" value="KNZ42588.1"/>
    <property type="molecule type" value="Genomic_DNA"/>
</dbReference>
<accession>A0A0L6U237</accession>